<dbReference type="Gene3D" id="3.30.450.40">
    <property type="match status" value="1"/>
</dbReference>
<proteinExistence type="predicted"/>
<dbReference type="Proteomes" id="UP000007058">
    <property type="component" value="Chromosome"/>
</dbReference>
<dbReference type="STRING" id="342108.amb4252"/>
<dbReference type="PANTHER" id="PTHR38765:SF1">
    <property type="entry name" value="DUF484 DOMAIN-CONTAINING PROTEIN"/>
    <property type="match status" value="1"/>
</dbReference>
<organism evidence="1 2">
    <name type="scientific">Paramagnetospirillum magneticum (strain ATCC 700264 / AMB-1)</name>
    <name type="common">Magnetospirillum magneticum</name>
    <dbReference type="NCBI Taxonomy" id="342108"/>
    <lineage>
        <taxon>Bacteria</taxon>
        <taxon>Pseudomonadati</taxon>
        <taxon>Pseudomonadota</taxon>
        <taxon>Alphaproteobacteria</taxon>
        <taxon>Rhodospirillales</taxon>
        <taxon>Magnetospirillaceae</taxon>
        <taxon>Paramagnetospirillum</taxon>
    </lineage>
</organism>
<dbReference type="PANTHER" id="PTHR38765">
    <property type="entry name" value="DUF484 DOMAIN-CONTAINING PROTEIN"/>
    <property type="match status" value="1"/>
</dbReference>
<accession>Q2VZB9</accession>
<dbReference type="HOGENOM" id="CLU_073320_2_1_5"/>
<dbReference type="InterPro" id="IPR007435">
    <property type="entry name" value="DUF484"/>
</dbReference>
<protein>
    <submittedName>
        <fullName evidence="1">Uncharacterized protein conserved in bacteria</fullName>
    </submittedName>
</protein>
<gene>
    <name evidence="1" type="ordered locus">amb4252</name>
</gene>
<reference evidence="1 2" key="1">
    <citation type="journal article" date="2005" name="DNA Res.">
        <title>Complete genome sequence of the facultative anaerobic magnetotactic bacterium Magnetospirillum sp. strain AMB-1.</title>
        <authorList>
            <person name="Matsunaga T."/>
            <person name="Okamura Y."/>
            <person name="Fukuda Y."/>
            <person name="Wahyudi A.T."/>
            <person name="Murase Y."/>
            <person name="Takeyama H."/>
        </authorList>
    </citation>
    <scope>NUCLEOTIDE SEQUENCE [LARGE SCALE GENOMIC DNA]</scope>
    <source>
        <strain evidence="2">ATCC 700264 / AMB-1</strain>
    </source>
</reference>
<dbReference type="EMBL" id="AP007255">
    <property type="protein sequence ID" value="BAE53056.1"/>
    <property type="molecule type" value="Genomic_DNA"/>
</dbReference>
<keyword evidence="2" id="KW-1185">Reference proteome</keyword>
<dbReference type="AlphaFoldDB" id="Q2VZB9"/>
<dbReference type="InterPro" id="IPR029016">
    <property type="entry name" value="GAF-like_dom_sf"/>
</dbReference>
<name>Q2VZB9_PARM1</name>
<dbReference type="Pfam" id="PF04340">
    <property type="entry name" value="DUF484"/>
    <property type="match status" value="1"/>
</dbReference>
<sequence>MVMARKRDDAALHLPLPDERQVMAFLQAHPDFLVRHPDLLLSLSPPSRWGGEDGVLDMQVFMIDRLRDEVERVRGAAEHLIHTSRSNMSIQTRTHRAVLSILGADNMAELVEAVSDDLPALLDVDVATLCFEESDEVLPELRAPGILSLPVGTVAGIMGGPDRDCALTEEMPGDPALFGDGAGLVQSSAVVRLSPGGKSPDGAMALGSRHGRTFHAGQATELITFLARVVEGSVRRFVG</sequence>
<evidence type="ECO:0000313" key="1">
    <source>
        <dbReference type="EMBL" id="BAE53056.1"/>
    </source>
</evidence>
<evidence type="ECO:0000313" key="2">
    <source>
        <dbReference type="Proteomes" id="UP000007058"/>
    </source>
</evidence>
<dbReference type="KEGG" id="mag:amb4252"/>